<protein>
    <recommendedName>
        <fullName evidence="4">Fungal N-terminal domain-containing protein</fullName>
    </recommendedName>
</protein>
<keyword evidence="3" id="KW-1185">Reference proteome</keyword>
<reference evidence="2" key="1">
    <citation type="submission" date="2020-03" db="EMBL/GenBank/DDBJ databases">
        <title>Draft Genome Sequence of Cylindrodendrum hubeiense.</title>
        <authorList>
            <person name="Buettner E."/>
            <person name="Kellner H."/>
        </authorList>
    </citation>
    <scope>NUCLEOTIDE SEQUENCE</scope>
    <source>
        <strain evidence="2">IHI 201604</strain>
    </source>
</reference>
<dbReference type="SUPFAM" id="SSF48452">
    <property type="entry name" value="TPR-like"/>
    <property type="match status" value="1"/>
</dbReference>
<evidence type="ECO:0000313" key="3">
    <source>
        <dbReference type="Proteomes" id="UP000722485"/>
    </source>
</evidence>
<proteinExistence type="predicted"/>
<accession>A0A9P5LK63</accession>
<sequence length="709" mass="77574">MDPLSIAAGAAGLVSGCAGIISVLYTWIDDTIDIDENVSSLLEEITALSRVLESVSNASAKAPGMVVAEIDPDGSLWISVRDTLGDIKSTLDKLNLLLADVLKSSTGVFNRGFLRRPTKHIRFSLRSKDINTYKDRIKSYNTAMTSALQMINVCLLIQNNSSQENVIQVLSGLKSQVRRVEFALQATTPFGAGPAERTEEDDRISRNMKQLVRVAENFHSSASTIVREGPRSTVWGGSIMGDRLTDDQVSSIQNWIPPPIDEETPYRNGSVNRSRSRRDSLPHAGTEEGRRSDSDDDIDKELARRLEELAVTNQKSGDHEKAENFYRRAIDSGKASDRSPQHLAMMRANLAYVCMCQQKWKEAEEILAPMAFEKKTHDILVYHGLHALAMVSAKGSDLDAAYSFGKRALWGKRKVIGKSDPSCWDTSALLSRICFARNDIAEAEAHMSFIPSSYFQGGLQRRSMYSSDRQVSDLDALAYLNNSVLQNHAALPPVDASEAGSSTTTGTPDVPTVLYYDQYEKVVGWGHDIANALAPSGYPKPGVQKPEWFKLHLEGAVDKDVGSISLPPLPTGKGAIDVSADYLMHLRQSIQSALRKQLGDVFNREEGNIYWCFTVPASWTTSGKSALAIAIGRAGYLQRQDRLSLVVESEAAILFSSKHGLLNVRKSDAILVVDCGQATVELMAHRVHGENPLAVSDLTAPTGDSCGLS</sequence>
<feature type="compositionally biased region" description="Basic and acidic residues" evidence="1">
    <location>
        <begin position="277"/>
        <end position="293"/>
    </location>
</feature>
<dbReference type="InterPro" id="IPR011990">
    <property type="entry name" value="TPR-like_helical_dom_sf"/>
</dbReference>
<evidence type="ECO:0000256" key="1">
    <source>
        <dbReference type="SAM" id="MobiDB-lite"/>
    </source>
</evidence>
<dbReference type="Proteomes" id="UP000722485">
    <property type="component" value="Unassembled WGS sequence"/>
</dbReference>
<gene>
    <name evidence="2" type="ORF">G7Z17_g1395</name>
</gene>
<dbReference type="AlphaFoldDB" id="A0A9P5LK63"/>
<dbReference type="Gene3D" id="3.30.420.40">
    <property type="match status" value="1"/>
</dbReference>
<evidence type="ECO:0008006" key="4">
    <source>
        <dbReference type="Google" id="ProtNLM"/>
    </source>
</evidence>
<name>A0A9P5LK63_9HYPO</name>
<comment type="caution">
    <text evidence="2">The sequence shown here is derived from an EMBL/GenBank/DDBJ whole genome shotgun (WGS) entry which is preliminary data.</text>
</comment>
<dbReference type="EMBL" id="JAANBB010000012">
    <property type="protein sequence ID" value="KAF7556472.1"/>
    <property type="molecule type" value="Genomic_DNA"/>
</dbReference>
<dbReference type="Gene3D" id="1.25.40.10">
    <property type="entry name" value="Tetratricopeptide repeat domain"/>
    <property type="match status" value="1"/>
</dbReference>
<dbReference type="OrthoDB" id="2963168at2759"/>
<evidence type="ECO:0000313" key="2">
    <source>
        <dbReference type="EMBL" id="KAF7556472.1"/>
    </source>
</evidence>
<organism evidence="2 3">
    <name type="scientific">Cylindrodendrum hubeiense</name>
    <dbReference type="NCBI Taxonomy" id="595255"/>
    <lineage>
        <taxon>Eukaryota</taxon>
        <taxon>Fungi</taxon>
        <taxon>Dikarya</taxon>
        <taxon>Ascomycota</taxon>
        <taxon>Pezizomycotina</taxon>
        <taxon>Sordariomycetes</taxon>
        <taxon>Hypocreomycetidae</taxon>
        <taxon>Hypocreales</taxon>
        <taxon>Nectriaceae</taxon>
        <taxon>Cylindrodendrum</taxon>
    </lineage>
</organism>
<dbReference type="CDD" id="cd10170">
    <property type="entry name" value="ASKHA_NBD_HSP70"/>
    <property type="match status" value="1"/>
</dbReference>
<dbReference type="PANTHER" id="PTHR14187">
    <property type="entry name" value="ALPHA KINASE/ELONGATION FACTOR 2 KINASE"/>
    <property type="match status" value="1"/>
</dbReference>
<dbReference type="PANTHER" id="PTHR14187:SF79">
    <property type="entry name" value="HSP70 FAMILY PROTEIN (AFU_ORTHOLOGUE AFUA_1G15200)"/>
    <property type="match status" value="1"/>
</dbReference>
<feature type="region of interest" description="Disordered" evidence="1">
    <location>
        <begin position="253"/>
        <end position="298"/>
    </location>
</feature>